<dbReference type="InterPro" id="IPR029058">
    <property type="entry name" value="AB_hydrolase_fold"/>
</dbReference>
<sequence length="236" mass="27107">MRNSGTLGFIAFSTRPKLAERIKIFFALGPVATPKFARTPSLKLSRLPETMFQSIFGNKGLFQYPSSLRKLITSLCTHHPKFCANIISGIAGYNIPNLNMSRLDVYTAHSPSGTSVKNILHWLQMHNTNLFQAYDHGSEKKNMEKYNQTTPPVYKVEDIKIPIALWTGGQDFFADPKDMAILIPRIKNLIYQNHIPEWQHLDFTWGLDATERMYTYIIDIMKKYPLMPATDDRESY</sequence>
<reference evidence="1" key="1">
    <citation type="journal article" date="2023" name="DNA Res.">
        <title>Chromosome-level genome assembly of Phrynocephalus forsythii using third-generation DNA sequencing and Hi-C analysis.</title>
        <authorList>
            <person name="Qi Y."/>
            <person name="Zhao W."/>
            <person name="Zhao Y."/>
            <person name="Niu C."/>
            <person name="Cao S."/>
            <person name="Zhang Y."/>
        </authorList>
    </citation>
    <scope>NUCLEOTIDE SEQUENCE</scope>
    <source>
        <tissue evidence="1">Muscle</tissue>
    </source>
</reference>
<name>A0A9Q1AZE9_9SAUR</name>
<gene>
    <name evidence="1" type="ORF">JRQ81_017199</name>
</gene>
<dbReference type="EMBL" id="JAPFRF010000008">
    <property type="protein sequence ID" value="KAJ7324179.1"/>
    <property type="molecule type" value="Genomic_DNA"/>
</dbReference>
<accession>A0A9Q1AZE9</accession>
<dbReference type="AlphaFoldDB" id="A0A9Q1AZE9"/>
<evidence type="ECO:0000313" key="2">
    <source>
        <dbReference type="Proteomes" id="UP001142489"/>
    </source>
</evidence>
<keyword evidence="2" id="KW-1185">Reference proteome</keyword>
<proteinExistence type="predicted"/>
<evidence type="ECO:0008006" key="3">
    <source>
        <dbReference type="Google" id="ProtNLM"/>
    </source>
</evidence>
<dbReference type="SUPFAM" id="SSF53474">
    <property type="entry name" value="alpha/beta-Hydrolases"/>
    <property type="match status" value="1"/>
</dbReference>
<evidence type="ECO:0000313" key="1">
    <source>
        <dbReference type="EMBL" id="KAJ7324179.1"/>
    </source>
</evidence>
<dbReference type="Gene3D" id="3.40.50.1820">
    <property type="entry name" value="alpha/beta hydrolase"/>
    <property type="match status" value="1"/>
</dbReference>
<protein>
    <recommendedName>
        <fullName evidence="3">Lysosomal acid lipase/cholesteryl ester hydrolase</fullName>
    </recommendedName>
</protein>
<dbReference type="Proteomes" id="UP001142489">
    <property type="component" value="Unassembled WGS sequence"/>
</dbReference>
<dbReference type="OrthoDB" id="9974421at2759"/>
<organism evidence="1 2">
    <name type="scientific">Phrynocephalus forsythii</name>
    <dbReference type="NCBI Taxonomy" id="171643"/>
    <lineage>
        <taxon>Eukaryota</taxon>
        <taxon>Metazoa</taxon>
        <taxon>Chordata</taxon>
        <taxon>Craniata</taxon>
        <taxon>Vertebrata</taxon>
        <taxon>Euteleostomi</taxon>
        <taxon>Lepidosauria</taxon>
        <taxon>Squamata</taxon>
        <taxon>Bifurcata</taxon>
        <taxon>Unidentata</taxon>
        <taxon>Episquamata</taxon>
        <taxon>Toxicofera</taxon>
        <taxon>Iguania</taxon>
        <taxon>Acrodonta</taxon>
        <taxon>Agamidae</taxon>
        <taxon>Agaminae</taxon>
        <taxon>Phrynocephalus</taxon>
    </lineage>
</organism>
<dbReference type="PANTHER" id="PTHR11005">
    <property type="entry name" value="LYSOSOMAL ACID LIPASE-RELATED"/>
    <property type="match status" value="1"/>
</dbReference>
<comment type="caution">
    <text evidence="1">The sequence shown here is derived from an EMBL/GenBank/DDBJ whole genome shotgun (WGS) entry which is preliminary data.</text>
</comment>